<keyword evidence="3" id="KW-1185">Reference proteome</keyword>
<gene>
    <name evidence="2" type="ORF">B0T16DRAFT_177014</name>
</gene>
<feature type="compositionally biased region" description="Basic residues" evidence="1">
    <location>
        <begin position="189"/>
        <end position="207"/>
    </location>
</feature>
<evidence type="ECO:0000313" key="2">
    <source>
        <dbReference type="EMBL" id="KAK0643105.1"/>
    </source>
</evidence>
<name>A0AA39Y0E8_9PEZI</name>
<feature type="region of interest" description="Disordered" evidence="1">
    <location>
        <begin position="169"/>
        <end position="226"/>
    </location>
</feature>
<proteinExistence type="predicted"/>
<evidence type="ECO:0000256" key="1">
    <source>
        <dbReference type="SAM" id="MobiDB-lite"/>
    </source>
</evidence>
<organism evidence="2 3">
    <name type="scientific">Cercophora newfieldiana</name>
    <dbReference type="NCBI Taxonomy" id="92897"/>
    <lineage>
        <taxon>Eukaryota</taxon>
        <taxon>Fungi</taxon>
        <taxon>Dikarya</taxon>
        <taxon>Ascomycota</taxon>
        <taxon>Pezizomycotina</taxon>
        <taxon>Sordariomycetes</taxon>
        <taxon>Sordariomycetidae</taxon>
        <taxon>Sordariales</taxon>
        <taxon>Lasiosphaeriaceae</taxon>
        <taxon>Cercophora</taxon>
    </lineage>
</organism>
<dbReference type="EMBL" id="JAULSV010000005">
    <property type="protein sequence ID" value="KAK0643105.1"/>
    <property type="molecule type" value="Genomic_DNA"/>
</dbReference>
<protein>
    <submittedName>
        <fullName evidence="2">Uncharacterized protein</fullName>
    </submittedName>
</protein>
<dbReference type="AlphaFoldDB" id="A0AA39Y0E8"/>
<evidence type="ECO:0000313" key="3">
    <source>
        <dbReference type="Proteomes" id="UP001174936"/>
    </source>
</evidence>
<reference evidence="2" key="1">
    <citation type="submission" date="2023-06" db="EMBL/GenBank/DDBJ databases">
        <title>Genome-scale phylogeny and comparative genomics of the fungal order Sordariales.</title>
        <authorList>
            <consortium name="Lawrence Berkeley National Laboratory"/>
            <person name="Hensen N."/>
            <person name="Bonometti L."/>
            <person name="Westerberg I."/>
            <person name="Brannstrom I.O."/>
            <person name="Guillou S."/>
            <person name="Cros-Aarteil S."/>
            <person name="Calhoun S."/>
            <person name="Haridas S."/>
            <person name="Kuo A."/>
            <person name="Mondo S."/>
            <person name="Pangilinan J."/>
            <person name="Riley R."/>
            <person name="Labutti K."/>
            <person name="Andreopoulos B."/>
            <person name="Lipzen A."/>
            <person name="Chen C."/>
            <person name="Yanf M."/>
            <person name="Daum C."/>
            <person name="Ng V."/>
            <person name="Clum A."/>
            <person name="Steindorff A."/>
            <person name="Ohm R."/>
            <person name="Martin F."/>
            <person name="Silar P."/>
            <person name="Natvig D."/>
            <person name="Lalanne C."/>
            <person name="Gautier V."/>
            <person name="Ament-Velasquez S.L."/>
            <person name="Kruys A."/>
            <person name="Hutchinson M.I."/>
            <person name="Powell A.J."/>
            <person name="Barry K."/>
            <person name="Miller A.N."/>
            <person name="Grigoriev I.V."/>
            <person name="Debuchy R."/>
            <person name="Gladieux P."/>
            <person name="Thoren M.H."/>
            <person name="Johannesson H."/>
        </authorList>
    </citation>
    <scope>NUCLEOTIDE SEQUENCE</scope>
    <source>
        <strain evidence="2">SMH2532-1</strain>
    </source>
</reference>
<accession>A0AA39Y0E8</accession>
<dbReference type="Proteomes" id="UP001174936">
    <property type="component" value="Unassembled WGS sequence"/>
</dbReference>
<sequence length="226" mass="25051">MMRSAVPRPSAARSVKIKVFPPPTAFAERRAILHALKQRADIALFKQMADDAAFQVQTNDPVDAASLVESSPLELEYHADTHDDSFGGLLPRPPPRPDGKTNTKKVFKISINASAYPHLRAIRENPLYGPWPDERSPFDAGKFRHDSLALNALQLAVPNNMAVKGLRDWETSQDPHPDAYNPAGSHPSGNRKQKRTRNPTKGHRGRKDGKNSDLELLEESLSQNAI</sequence>
<comment type="caution">
    <text evidence="2">The sequence shown here is derived from an EMBL/GenBank/DDBJ whole genome shotgun (WGS) entry which is preliminary data.</text>
</comment>